<feature type="binding site" evidence="3">
    <location>
        <position position="6"/>
    </location>
    <ligand>
        <name>Zn(2+)</name>
        <dbReference type="ChEBI" id="CHEBI:29105"/>
    </ligand>
</feature>
<accession>A0A2R8C273</accession>
<evidence type="ECO:0000256" key="4">
    <source>
        <dbReference type="SAM" id="MobiDB-lite"/>
    </source>
</evidence>
<comment type="cofactor">
    <cofactor evidence="3">
        <name>Zn(2+)</name>
        <dbReference type="ChEBI" id="CHEBI:29105"/>
    </cofactor>
    <text evidence="3">Binds 1 zinc ion.</text>
</comment>
<dbReference type="Gene3D" id="3.30.50.10">
    <property type="entry name" value="Erythroid Transcription Factor GATA-1, subunit A"/>
    <property type="match status" value="1"/>
</dbReference>
<gene>
    <name evidence="3 5" type="primary">yacG</name>
    <name evidence="5" type="ORF">PAA8504_04285</name>
</gene>
<keyword evidence="1 3" id="KW-0479">Metal-binding</keyword>
<dbReference type="GO" id="GO:0008657">
    <property type="term" value="F:DNA topoisomerase type II (double strand cut, ATP-hydrolyzing) inhibitor activity"/>
    <property type="evidence" value="ECO:0007669"/>
    <property type="project" value="UniProtKB-UniRule"/>
</dbReference>
<comment type="function">
    <text evidence="3">Inhibits all the catalytic activities of DNA gyrase by preventing its interaction with DNA. Acts by binding directly to the C-terminal domain of GyrB, which probably disrupts DNA binding by the gyrase.</text>
</comment>
<dbReference type="GO" id="GO:0006355">
    <property type="term" value="P:regulation of DNA-templated transcription"/>
    <property type="evidence" value="ECO:0007669"/>
    <property type="project" value="InterPro"/>
</dbReference>
<dbReference type="InterPro" id="IPR005584">
    <property type="entry name" value="DNA_gyrase_inhibitor_YacG"/>
</dbReference>
<dbReference type="PANTHER" id="PTHR36150:SF1">
    <property type="entry name" value="DNA GYRASE INHIBITOR YACG"/>
    <property type="match status" value="1"/>
</dbReference>
<dbReference type="PANTHER" id="PTHR36150">
    <property type="entry name" value="DNA GYRASE INHIBITOR YACG"/>
    <property type="match status" value="1"/>
</dbReference>
<dbReference type="Proteomes" id="UP000244912">
    <property type="component" value="Unassembled WGS sequence"/>
</dbReference>
<dbReference type="HAMAP" id="MF_00649">
    <property type="entry name" value="DNA_gyrase_inhibitor_YacG"/>
    <property type="match status" value="1"/>
</dbReference>
<protein>
    <recommendedName>
        <fullName evidence="3">DNA gyrase inhibitor YacG</fullName>
    </recommendedName>
</protein>
<feature type="region of interest" description="Disordered" evidence="4">
    <location>
        <begin position="36"/>
        <end position="57"/>
    </location>
</feature>
<dbReference type="OrthoDB" id="9809663at2"/>
<feature type="binding site" evidence="3">
    <location>
        <position position="3"/>
    </location>
    <ligand>
        <name>Zn(2+)</name>
        <dbReference type="ChEBI" id="CHEBI:29105"/>
    </ligand>
</feature>
<feature type="binding site" evidence="3">
    <location>
        <position position="18"/>
    </location>
    <ligand>
        <name>Zn(2+)</name>
        <dbReference type="ChEBI" id="CHEBI:29105"/>
    </ligand>
</feature>
<proteinExistence type="inferred from homology"/>
<dbReference type="SUPFAM" id="SSF57716">
    <property type="entry name" value="Glucocorticoid receptor-like (DNA-binding domain)"/>
    <property type="match status" value="1"/>
</dbReference>
<dbReference type="RefSeq" id="WP_108896115.1">
    <property type="nucleotide sequence ID" value="NZ_ONZF01000020.1"/>
</dbReference>
<dbReference type="Pfam" id="PF03884">
    <property type="entry name" value="YacG"/>
    <property type="match status" value="1"/>
</dbReference>
<feature type="binding site" evidence="3">
    <location>
        <position position="22"/>
    </location>
    <ligand>
        <name>Zn(2+)</name>
        <dbReference type="ChEBI" id="CHEBI:29105"/>
    </ligand>
</feature>
<evidence type="ECO:0000256" key="1">
    <source>
        <dbReference type="ARBA" id="ARBA00022723"/>
    </source>
</evidence>
<reference evidence="5 6" key="1">
    <citation type="submission" date="2018-03" db="EMBL/GenBank/DDBJ databases">
        <authorList>
            <person name="Keele B.F."/>
        </authorList>
    </citation>
    <scope>NUCLEOTIDE SEQUENCE [LARGE SCALE GENOMIC DNA]</scope>
    <source>
        <strain evidence="5 6">CECT 8504</strain>
    </source>
</reference>
<dbReference type="InterPro" id="IPR013088">
    <property type="entry name" value="Znf_NHR/GATA"/>
</dbReference>
<keyword evidence="2 3" id="KW-0862">Zinc</keyword>
<dbReference type="AlphaFoldDB" id="A0A2R8C273"/>
<evidence type="ECO:0000256" key="3">
    <source>
        <dbReference type="HAMAP-Rule" id="MF_00649"/>
    </source>
</evidence>
<sequence length="57" mass="6410">MPCPICTKDPDPKYRPFCSKRCADIDLGKWLSGSYAVPAEDEEGWDEDTVPPPPQEQ</sequence>
<comment type="subunit">
    <text evidence="3">Interacts with GyrB.</text>
</comment>
<name>A0A2R8C273_9RHOB</name>
<feature type="compositionally biased region" description="Acidic residues" evidence="4">
    <location>
        <begin position="39"/>
        <end position="49"/>
    </location>
</feature>
<evidence type="ECO:0000256" key="2">
    <source>
        <dbReference type="ARBA" id="ARBA00022833"/>
    </source>
</evidence>
<evidence type="ECO:0000313" key="6">
    <source>
        <dbReference type="Proteomes" id="UP000244912"/>
    </source>
</evidence>
<dbReference type="EMBL" id="ONZF01000020">
    <property type="protein sequence ID" value="SPJ26426.1"/>
    <property type="molecule type" value="Genomic_DNA"/>
</dbReference>
<keyword evidence="6" id="KW-1185">Reference proteome</keyword>
<dbReference type="GO" id="GO:0008270">
    <property type="term" value="F:zinc ion binding"/>
    <property type="evidence" value="ECO:0007669"/>
    <property type="project" value="UniProtKB-UniRule"/>
</dbReference>
<comment type="similarity">
    <text evidence="3">Belongs to the DNA gyrase inhibitor YacG family.</text>
</comment>
<evidence type="ECO:0000313" key="5">
    <source>
        <dbReference type="EMBL" id="SPJ26426.1"/>
    </source>
</evidence>
<organism evidence="5 6">
    <name type="scientific">Palleronia abyssalis</name>
    <dbReference type="NCBI Taxonomy" id="1501240"/>
    <lineage>
        <taxon>Bacteria</taxon>
        <taxon>Pseudomonadati</taxon>
        <taxon>Pseudomonadota</taxon>
        <taxon>Alphaproteobacteria</taxon>
        <taxon>Rhodobacterales</taxon>
        <taxon>Roseobacteraceae</taxon>
        <taxon>Palleronia</taxon>
    </lineage>
</organism>